<evidence type="ECO:0000256" key="1">
    <source>
        <dbReference type="SAM" id="SignalP"/>
    </source>
</evidence>
<feature type="signal peptide" evidence="1">
    <location>
        <begin position="1"/>
        <end position="22"/>
    </location>
</feature>
<dbReference type="PANTHER" id="PTHR37017:SF11">
    <property type="entry name" value="ESTERASE_LIPASE_THIOESTERASE DOMAIN-CONTAINING PROTEIN"/>
    <property type="match status" value="1"/>
</dbReference>
<reference evidence="3 4" key="1">
    <citation type="submission" date="2020-08" db="EMBL/GenBank/DDBJ databases">
        <title>Genomic Encyclopedia of Type Strains, Phase IV (KMG-IV): sequencing the most valuable type-strain genomes for metagenomic binning, comparative biology and taxonomic classification.</title>
        <authorList>
            <person name="Goeker M."/>
        </authorList>
    </citation>
    <scope>NUCLEOTIDE SEQUENCE [LARGE SCALE GENOMIC DNA]</scope>
    <source>
        <strain evidence="3 4">DSM 101806</strain>
    </source>
</reference>
<sequence>MNKALAALVSASLATSAAPAFAGDDARHPTIVLVHGAFVDGSGWSGVYQILRSEGYEVVVLQNPTTSLEDDAAATRRALATISGKAVLVGHSYGGVVITEAGSDPKVSALVYVAAFAPDQGESVSSIVASAPPGVPALPIVPSADGMLMLDKAKFPALFAADVAPDRARFMADSQQPWGAKALEGKISTPAWKTRPSWFLIPRDDHVIPPSGQHGMAQRAGATIREVPGSHAVYVSNPQAVAALIEEAAASASANPAQ</sequence>
<feature type="domain" description="AB hydrolase-1" evidence="2">
    <location>
        <begin position="31"/>
        <end position="243"/>
    </location>
</feature>
<keyword evidence="1" id="KW-0732">Signal</keyword>
<gene>
    <name evidence="3" type="ORF">GGR46_003527</name>
</gene>
<dbReference type="PANTHER" id="PTHR37017">
    <property type="entry name" value="AB HYDROLASE-1 DOMAIN-CONTAINING PROTEIN-RELATED"/>
    <property type="match status" value="1"/>
</dbReference>
<keyword evidence="4" id="KW-1185">Reference proteome</keyword>
<dbReference type="Pfam" id="PF12697">
    <property type="entry name" value="Abhydrolase_6"/>
    <property type="match status" value="1"/>
</dbReference>
<evidence type="ECO:0000313" key="3">
    <source>
        <dbReference type="EMBL" id="MBB4099955.1"/>
    </source>
</evidence>
<evidence type="ECO:0000259" key="2">
    <source>
        <dbReference type="Pfam" id="PF12697"/>
    </source>
</evidence>
<dbReference type="Proteomes" id="UP000557392">
    <property type="component" value="Unassembled WGS sequence"/>
</dbReference>
<dbReference type="InterPro" id="IPR000073">
    <property type="entry name" value="AB_hydrolase_1"/>
</dbReference>
<dbReference type="InterPro" id="IPR029058">
    <property type="entry name" value="AB_hydrolase_fold"/>
</dbReference>
<protein>
    <submittedName>
        <fullName evidence="3">Pimeloyl-ACP methyl ester carboxylesterase</fullName>
    </submittedName>
</protein>
<dbReference type="EMBL" id="JACIEH010000003">
    <property type="protein sequence ID" value="MBB4099955.1"/>
    <property type="molecule type" value="Genomic_DNA"/>
</dbReference>
<dbReference type="Gene3D" id="3.40.50.1820">
    <property type="entry name" value="alpha/beta hydrolase"/>
    <property type="match status" value="1"/>
</dbReference>
<proteinExistence type="predicted"/>
<dbReference type="RefSeq" id="WP_183999301.1">
    <property type="nucleotide sequence ID" value="NZ_JACIEH010000003.1"/>
</dbReference>
<feature type="chain" id="PRO_5031355877" evidence="1">
    <location>
        <begin position="23"/>
        <end position="258"/>
    </location>
</feature>
<accession>A0A7W6JUY5</accession>
<organism evidence="3 4">
    <name type="scientific">Sphingomonas kyeonggiensis</name>
    <dbReference type="NCBI Taxonomy" id="1268553"/>
    <lineage>
        <taxon>Bacteria</taxon>
        <taxon>Pseudomonadati</taxon>
        <taxon>Pseudomonadota</taxon>
        <taxon>Alphaproteobacteria</taxon>
        <taxon>Sphingomonadales</taxon>
        <taxon>Sphingomonadaceae</taxon>
        <taxon>Sphingomonas</taxon>
    </lineage>
</organism>
<name>A0A7W6JUY5_9SPHN</name>
<dbReference type="AlphaFoldDB" id="A0A7W6JUY5"/>
<dbReference type="InterPro" id="IPR052897">
    <property type="entry name" value="Sec-Metab_Biosynth_Hydrolase"/>
</dbReference>
<evidence type="ECO:0000313" key="4">
    <source>
        <dbReference type="Proteomes" id="UP000557392"/>
    </source>
</evidence>
<comment type="caution">
    <text evidence="3">The sequence shown here is derived from an EMBL/GenBank/DDBJ whole genome shotgun (WGS) entry which is preliminary data.</text>
</comment>
<dbReference type="SUPFAM" id="SSF53474">
    <property type="entry name" value="alpha/beta-Hydrolases"/>
    <property type="match status" value="1"/>
</dbReference>